<comment type="subcellular location">
    <subcellularLocation>
        <location evidence="1">Nucleus</location>
    </subcellularLocation>
</comment>
<dbReference type="PROSITE" id="PS00463">
    <property type="entry name" value="ZN2_CY6_FUNGAL_1"/>
    <property type="match status" value="1"/>
</dbReference>
<keyword evidence="2" id="KW-0479">Metal-binding</keyword>
<evidence type="ECO:0000256" key="2">
    <source>
        <dbReference type="ARBA" id="ARBA00022723"/>
    </source>
</evidence>
<dbReference type="OrthoDB" id="3862662at2759"/>
<sequence length="910" mass="103528">MLNVLQGEAGELRSTIACHVCRRRKIKCGRELPHCLACERSCQTCQYPDKILKPGPRIGTSRKSRKRPVEPQEDDTGQPTRRQRQPPTPDGFSSEDVNDTEPSPIERPPMPQQSRASRDIQKLSFIMYPSHEACRPNSGLEQTCTPPTSASGNEESPLISTGQALGVTSDQLKILIDEFLENFTSFQLFRTPYFSAKLQQIESQVQLNALLAAMAAFGTKLIEPNGDSGSDTSESRQEQENLFSCSHFIDLARKNVNEALEECGDEPPPLCLLQALILTTHWLLIQGVRGRAWRYLGICIRVAYELNLHLVDTENPSSRNRESRENSIDWCGDEEKRRAWWAIWEMDVFSTVIRRCPTSIDWIQNETLLPVADQFWFDGEPQSSCYLEPDPTDRWKALQNSGNQSPKAWFIVVNSWMKEAQMISSPTGVKARSDYTYRADYNQRNSRRLTGDYAFHRLTILYNSLRCFTTALPSKLKYRSQYLNFELRQVDREEFTRSPRQLHSAIYSIHLIAQLTKLMIHHWHVFGMAASAARYSALKDLGSRSTTYEIHPSQIHTESYHVNRKRATDEYFEAAYDIVTILNRSSDQHYRYVNPFLANTIWLAAAVELVHEEYVDEISDKAAVRSNFDVLCMAYKLFVGFWEMPKALQQNLGILEEQLAAFRTRSKENLINERRFQTLQERAYNSTFSTKAMQNTTDNRASRRLSDDDRPSQSLQHTAGSMSRTLSGLEDQTNFLLPNGRQHSSLLHQLVTDQTVSSQAPADRPAITQTTATQTEVAHTSQNQDEESRRGFVSTSMSPIPQQPRQTFNSQQEGQQSRPNAPIHSFNTQAPLNTSSMFSPVTIPVPSNLINGNSFMHEAQMDNSIPNMGGESIIGSDFEDLLGYTNSSNTNRMELSIFLDDFLSYSPAPR</sequence>
<dbReference type="PANTHER" id="PTHR47338">
    <property type="entry name" value="ZN(II)2CYS6 TRANSCRIPTION FACTOR (EUROFUNG)-RELATED"/>
    <property type="match status" value="1"/>
</dbReference>
<proteinExistence type="predicted"/>
<keyword evidence="5" id="KW-0539">Nucleus</keyword>
<dbReference type="GO" id="GO:0008270">
    <property type="term" value="F:zinc ion binding"/>
    <property type="evidence" value="ECO:0007669"/>
    <property type="project" value="InterPro"/>
</dbReference>
<dbReference type="CDD" id="cd00067">
    <property type="entry name" value="GAL4"/>
    <property type="match status" value="1"/>
</dbReference>
<feature type="compositionally biased region" description="Basic and acidic residues" evidence="6">
    <location>
        <begin position="700"/>
        <end position="711"/>
    </location>
</feature>
<feature type="region of interest" description="Disordered" evidence="6">
    <location>
        <begin position="773"/>
        <end position="831"/>
    </location>
</feature>
<feature type="compositionally biased region" description="Polar residues" evidence="6">
    <location>
        <begin position="712"/>
        <end position="727"/>
    </location>
</feature>
<dbReference type="InterPro" id="IPR050815">
    <property type="entry name" value="TF_fung"/>
</dbReference>
<evidence type="ECO:0000313" key="9">
    <source>
        <dbReference type="Proteomes" id="UP000258309"/>
    </source>
</evidence>
<accession>A0A3E2GVL0</accession>
<dbReference type="GO" id="GO:0003677">
    <property type="term" value="F:DNA binding"/>
    <property type="evidence" value="ECO:0007669"/>
    <property type="project" value="InterPro"/>
</dbReference>
<dbReference type="AlphaFoldDB" id="A0A3E2GVL0"/>
<dbReference type="SUPFAM" id="SSF57701">
    <property type="entry name" value="Zn2/Cys6 DNA-binding domain"/>
    <property type="match status" value="1"/>
</dbReference>
<dbReference type="Pfam" id="PF00172">
    <property type="entry name" value="Zn_clus"/>
    <property type="match status" value="1"/>
</dbReference>
<keyword evidence="4" id="KW-0804">Transcription</keyword>
<feature type="non-terminal residue" evidence="8">
    <location>
        <position position="910"/>
    </location>
</feature>
<feature type="region of interest" description="Disordered" evidence="6">
    <location>
        <begin position="135"/>
        <end position="158"/>
    </location>
</feature>
<evidence type="ECO:0000259" key="7">
    <source>
        <dbReference type="PROSITE" id="PS50048"/>
    </source>
</evidence>
<dbReference type="SMART" id="SM00066">
    <property type="entry name" value="GAL4"/>
    <property type="match status" value="1"/>
</dbReference>
<protein>
    <recommendedName>
        <fullName evidence="7">Zn(2)-C6 fungal-type domain-containing protein</fullName>
    </recommendedName>
</protein>
<feature type="domain" description="Zn(2)-C6 fungal-type" evidence="7">
    <location>
        <begin position="17"/>
        <end position="47"/>
    </location>
</feature>
<dbReference type="Gene3D" id="4.10.240.10">
    <property type="entry name" value="Zn(2)-C6 fungal-type DNA-binding domain"/>
    <property type="match status" value="1"/>
</dbReference>
<reference evidence="8 9" key="1">
    <citation type="submission" date="2018-05" db="EMBL/GenBank/DDBJ databases">
        <title>Draft genome sequence of Scytalidium lignicola DSM 105466, a ubiquitous saprotrophic fungus.</title>
        <authorList>
            <person name="Buettner E."/>
            <person name="Gebauer A.M."/>
            <person name="Hofrichter M."/>
            <person name="Liers C."/>
            <person name="Kellner H."/>
        </authorList>
    </citation>
    <scope>NUCLEOTIDE SEQUENCE [LARGE SCALE GENOMIC DNA]</scope>
    <source>
        <strain evidence="8 9">DSM 105466</strain>
    </source>
</reference>
<feature type="compositionally biased region" description="Polar residues" evidence="6">
    <location>
        <begin position="773"/>
        <end position="783"/>
    </location>
</feature>
<feature type="compositionally biased region" description="Polar residues" evidence="6">
    <location>
        <begin position="139"/>
        <end position="158"/>
    </location>
</feature>
<feature type="region of interest" description="Disordered" evidence="6">
    <location>
        <begin position="53"/>
        <end position="117"/>
    </location>
</feature>
<dbReference type="CDD" id="cd12148">
    <property type="entry name" value="fungal_TF_MHR"/>
    <property type="match status" value="1"/>
</dbReference>
<evidence type="ECO:0000256" key="1">
    <source>
        <dbReference type="ARBA" id="ARBA00004123"/>
    </source>
</evidence>
<evidence type="ECO:0000256" key="6">
    <source>
        <dbReference type="SAM" id="MobiDB-lite"/>
    </source>
</evidence>
<dbReference type="GO" id="GO:0000981">
    <property type="term" value="F:DNA-binding transcription factor activity, RNA polymerase II-specific"/>
    <property type="evidence" value="ECO:0007669"/>
    <property type="project" value="InterPro"/>
</dbReference>
<feature type="region of interest" description="Disordered" evidence="6">
    <location>
        <begin position="693"/>
        <end position="727"/>
    </location>
</feature>
<evidence type="ECO:0000256" key="4">
    <source>
        <dbReference type="ARBA" id="ARBA00023163"/>
    </source>
</evidence>
<keyword evidence="9" id="KW-1185">Reference proteome</keyword>
<dbReference type="PROSITE" id="PS50048">
    <property type="entry name" value="ZN2_CY6_FUNGAL_2"/>
    <property type="match status" value="1"/>
</dbReference>
<dbReference type="PANTHER" id="PTHR47338:SF10">
    <property type="entry name" value="TRANSCRIPTION FACTOR DOMAIN-CONTAINING PROTEIN-RELATED"/>
    <property type="match status" value="1"/>
</dbReference>
<comment type="caution">
    <text evidence="8">The sequence shown here is derived from an EMBL/GenBank/DDBJ whole genome shotgun (WGS) entry which is preliminary data.</text>
</comment>
<dbReference type="SMART" id="SM00906">
    <property type="entry name" value="Fungal_trans"/>
    <property type="match status" value="1"/>
</dbReference>
<evidence type="ECO:0000256" key="3">
    <source>
        <dbReference type="ARBA" id="ARBA00023015"/>
    </source>
</evidence>
<feature type="compositionally biased region" description="Polar residues" evidence="6">
    <location>
        <begin position="793"/>
        <end position="831"/>
    </location>
</feature>
<dbReference type="InterPro" id="IPR007219">
    <property type="entry name" value="XnlR_reg_dom"/>
</dbReference>
<dbReference type="InterPro" id="IPR001138">
    <property type="entry name" value="Zn2Cys6_DnaBD"/>
</dbReference>
<evidence type="ECO:0000256" key="5">
    <source>
        <dbReference type="ARBA" id="ARBA00023242"/>
    </source>
</evidence>
<dbReference type="GO" id="GO:0005634">
    <property type="term" value="C:nucleus"/>
    <property type="evidence" value="ECO:0007669"/>
    <property type="project" value="UniProtKB-SubCell"/>
</dbReference>
<dbReference type="EMBL" id="NCSJ02000359">
    <property type="protein sequence ID" value="RFU25149.1"/>
    <property type="molecule type" value="Genomic_DNA"/>
</dbReference>
<dbReference type="Pfam" id="PF04082">
    <property type="entry name" value="Fungal_trans"/>
    <property type="match status" value="1"/>
</dbReference>
<dbReference type="Proteomes" id="UP000258309">
    <property type="component" value="Unassembled WGS sequence"/>
</dbReference>
<name>A0A3E2GVL0_SCYLI</name>
<organism evidence="8 9">
    <name type="scientific">Scytalidium lignicola</name>
    <name type="common">Hyphomycete</name>
    <dbReference type="NCBI Taxonomy" id="5539"/>
    <lineage>
        <taxon>Eukaryota</taxon>
        <taxon>Fungi</taxon>
        <taxon>Dikarya</taxon>
        <taxon>Ascomycota</taxon>
        <taxon>Pezizomycotina</taxon>
        <taxon>Leotiomycetes</taxon>
        <taxon>Leotiomycetes incertae sedis</taxon>
        <taxon>Scytalidium</taxon>
    </lineage>
</organism>
<feature type="non-terminal residue" evidence="8">
    <location>
        <position position="1"/>
    </location>
</feature>
<gene>
    <name evidence="8" type="ORF">B7463_g11189</name>
</gene>
<dbReference type="GO" id="GO:0006351">
    <property type="term" value="P:DNA-templated transcription"/>
    <property type="evidence" value="ECO:0007669"/>
    <property type="project" value="InterPro"/>
</dbReference>
<evidence type="ECO:0000313" key="8">
    <source>
        <dbReference type="EMBL" id="RFU25149.1"/>
    </source>
</evidence>
<dbReference type="InterPro" id="IPR036864">
    <property type="entry name" value="Zn2-C6_fun-type_DNA-bd_sf"/>
</dbReference>
<keyword evidence="3" id="KW-0805">Transcription regulation</keyword>
<dbReference type="STRING" id="5539.A0A3E2GVL0"/>